<organism evidence="2">
    <name type="scientific">freshwater metagenome</name>
    <dbReference type="NCBI Taxonomy" id="449393"/>
    <lineage>
        <taxon>unclassified sequences</taxon>
        <taxon>metagenomes</taxon>
        <taxon>ecological metagenomes</taxon>
    </lineage>
</organism>
<evidence type="ECO:0000256" key="1">
    <source>
        <dbReference type="SAM" id="MobiDB-lite"/>
    </source>
</evidence>
<dbReference type="InterPro" id="IPR014487">
    <property type="entry name" value="DUF3151"/>
</dbReference>
<dbReference type="Pfam" id="PF11349">
    <property type="entry name" value="DUF3151"/>
    <property type="match status" value="1"/>
</dbReference>
<accession>A0A6J7KGY8</accession>
<feature type="region of interest" description="Disordered" evidence="1">
    <location>
        <begin position="1"/>
        <end position="37"/>
    </location>
</feature>
<dbReference type="AlphaFoldDB" id="A0A6J7KGY8"/>
<reference evidence="2" key="1">
    <citation type="submission" date="2020-05" db="EMBL/GenBank/DDBJ databases">
        <authorList>
            <person name="Chiriac C."/>
            <person name="Salcher M."/>
            <person name="Ghai R."/>
            <person name="Kavagutti S V."/>
        </authorList>
    </citation>
    <scope>NUCLEOTIDE SEQUENCE</scope>
</reference>
<protein>
    <submittedName>
        <fullName evidence="2">Unannotated protein</fullName>
    </submittedName>
</protein>
<name>A0A6J7KGY8_9ZZZZ</name>
<dbReference type="EMBL" id="CAFBNL010000044">
    <property type="protein sequence ID" value="CAB4954133.1"/>
    <property type="molecule type" value="Genomic_DNA"/>
</dbReference>
<evidence type="ECO:0000313" key="2">
    <source>
        <dbReference type="EMBL" id="CAB4954133.1"/>
    </source>
</evidence>
<sequence length="155" mass="17469">MRNTRSVCHMTDQPISLNPNGPPETRLAPEEPEASNALSHALAAPPASRRDLVSDVVAQWPRNLEAWATLGDLARDDVEAYACYRVGYHRGLDRLRQSGWRGSGWVRWSEPTNRGFLRAVDGLRRSAGAIGETDEEQRCAEFLMQLDPEWTRRSI</sequence>
<gene>
    <name evidence="2" type="ORF">UFOPK3789_00878</name>
</gene>
<proteinExistence type="predicted"/>